<dbReference type="AlphaFoldDB" id="A0A4Z2FXG2"/>
<feature type="region of interest" description="Disordered" evidence="1">
    <location>
        <begin position="50"/>
        <end position="74"/>
    </location>
</feature>
<sequence length="74" mass="8027">MRVEMVQQKLQPATAEEDAEPLNTDCRQRQSKALLPSRVVFRAFVGPQPLSLSVPLDGPPDAAQDSAPKGKTRG</sequence>
<evidence type="ECO:0000313" key="3">
    <source>
        <dbReference type="Proteomes" id="UP000314294"/>
    </source>
</evidence>
<protein>
    <submittedName>
        <fullName evidence="2">Uncharacterized protein</fullName>
    </submittedName>
</protein>
<feature type="region of interest" description="Disordered" evidence="1">
    <location>
        <begin position="1"/>
        <end position="24"/>
    </location>
</feature>
<keyword evidence="3" id="KW-1185">Reference proteome</keyword>
<accession>A0A4Z2FXG2</accession>
<gene>
    <name evidence="2" type="ORF">EYF80_044769</name>
</gene>
<comment type="caution">
    <text evidence="2">The sequence shown here is derived from an EMBL/GenBank/DDBJ whole genome shotgun (WGS) entry which is preliminary data.</text>
</comment>
<reference evidence="2 3" key="1">
    <citation type="submission" date="2019-03" db="EMBL/GenBank/DDBJ databases">
        <title>First draft genome of Liparis tanakae, snailfish: a comprehensive survey of snailfish specific genes.</title>
        <authorList>
            <person name="Kim W."/>
            <person name="Song I."/>
            <person name="Jeong J.-H."/>
            <person name="Kim D."/>
            <person name="Kim S."/>
            <person name="Ryu S."/>
            <person name="Song J.Y."/>
            <person name="Lee S.K."/>
        </authorList>
    </citation>
    <scope>NUCLEOTIDE SEQUENCE [LARGE SCALE GENOMIC DNA]</scope>
    <source>
        <tissue evidence="2">Muscle</tissue>
    </source>
</reference>
<evidence type="ECO:0000256" key="1">
    <source>
        <dbReference type="SAM" id="MobiDB-lite"/>
    </source>
</evidence>
<evidence type="ECO:0000313" key="2">
    <source>
        <dbReference type="EMBL" id="TNN45022.1"/>
    </source>
</evidence>
<name>A0A4Z2FXG2_9TELE</name>
<proteinExistence type="predicted"/>
<dbReference type="Proteomes" id="UP000314294">
    <property type="component" value="Unassembled WGS sequence"/>
</dbReference>
<organism evidence="2 3">
    <name type="scientific">Liparis tanakae</name>
    <name type="common">Tanaka's snailfish</name>
    <dbReference type="NCBI Taxonomy" id="230148"/>
    <lineage>
        <taxon>Eukaryota</taxon>
        <taxon>Metazoa</taxon>
        <taxon>Chordata</taxon>
        <taxon>Craniata</taxon>
        <taxon>Vertebrata</taxon>
        <taxon>Euteleostomi</taxon>
        <taxon>Actinopterygii</taxon>
        <taxon>Neopterygii</taxon>
        <taxon>Teleostei</taxon>
        <taxon>Neoteleostei</taxon>
        <taxon>Acanthomorphata</taxon>
        <taxon>Eupercaria</taxon>
        <taxon>Perciformes</taxon>
        <taxon>Cottioidei</taxon>
        <taxon>Cottales</taxon>
        <taxon>Liparidae</taxon>
        <taxon>Liparis</taxon>
    </lineage>
</organism>
<dbReference type="EMBL" id="SRLO01000871">
    <property type="protein sequence ID" value="TNN45022.1"/>
    <property type="molecule type" value="Genomic_DNA"/>
</dbReference>